<evidence type="ECO:0000259" key="2">
    <source>
        <dbReference type="PROSITE" id="PS51371"/>
    </source>
</evidence>
<dbReference type="InterPro" id="IPR002912">
    <property type="entry name" value="ACT_dom"/>
</dbReference>
<proteinExistence type="predicted"/>
<feature type="domain" description="CBS" evidence="2">
    <location>
        <begin position="9"/>
        <end position="65"/>
    </location>
</feature>
<dbReference type="SUPFAM" id="SSF55021">
    <property type="entry name" value="ACT-like"/>
    <property type="match status" value="1"/>
</dbReference>
<organism evidence="4 5">
    <name type="scientific">Anaerobranca californiensis DSM 14826</name>
    <dbReference type="NCBI Taxonomy" id="1120989"/>
    <lineage>
        <taxon>Bacteria</taxon>
        <taxon>Bacillati</taxon>
        <taxon>Bacillota</taxon>
        <taxon>Clostridia</taxon>
        <taxon>Eubacteriales</taxon>
        <taxon>Proteinivoracaceae</taxon>
        <taxon>Anaerobranca</taxon>
    </lineage>
</organism>
<keyword evidence="5" id="KW-1185">Reference proteome</keyword>
<dbReference type="STRING" id="1120989.SAMN02745227_00036"/>
<dbReference type="RefSeq" id="WP_072905188.1">
    <property type="nucleotide sequence ID" value="NZ_FRAI01000005.1"/>
</dbReference>
<keyword evidence="1" id="KW-0129">CBS domain</keyword>
<dbReference type="InterPro" id="IPR000644">
    <property type="entry name" value="CBS_dom"/>
</dbReference>
<dbReference type="InterPro" id="IPR045865">
    <property type="entry name" value="ACT-like_dom_sf"/>
</dbReference>
<dbReference type="PROSITE" id="PS51671">
    <property type="entry name" value="ACT"/>
    <property type="match status" value="1"/>
</dbReference>
<sequence>MQVILKKMLISNPVVAFKDESISAVLENKLNKYNHIPVINKEGIYLGIISKLDIYRHLINGNKDIKVAEVLTPFKGVELKERGLSLLEELLELLKGSKYLFIPVVYQDGKLAGIIPNKEILKLFGKSIGFDEPGEIIEVTSLDLVGNLSKLLNVFKELRVNIIAINVLNLEVLNLRKIFVKFEGDTAIKEKILKRLEMYGFKPF</sequence>
<dbReference type="OrthoDB" id="1706107at2"/>
<dbReference type="AlphaFoldDB" id="A0A1M6K980"/>
<dbReference type="Gene3D" id="3.10.580.10">
    <property type="entry name" value="CBS-domain"/>
    <property type="match status" value="2"/>
</dbReference>
<evidence type="ECO:0000259" key="3">
    <source>
        <dbReference type="PROSITE" id="PS51671"/>
    </source>
</evidence>
<gene>
    <name evidence="4" type="ORF">SAMN02745227_00036</name>
</gene>
<dbReference type="EMBL" id="FRAI01000005">
    <property type="protein sequence ID" value="SHJ55531.1"/>
    <property type="molecule type" value="Genomic_DNA"/>
</dbReference>
<dbReference type="CDD" id="cd02205">
    <property type="entry name" value="CBS_pair_SF"/>
    <property type="match status" value="1"/>
</dbReference>
<dbReference type="InterPro" id="IPR046342">
    <property type="entry name" value="CBS_dom_sf"/>
</dbReference>
<dbReference type="CDD" id="cd02116">
    <property type="entry name" value="ACT"/>
    <property type="match status" value="1"/>
</dbReference>
<feature type="domain" description="CBS" evidence="2">
    <location>
        <begin position="71"/>
        <end position="132"/>
    </location>
</feature>
<dbReference type="Pfam" id="PF00571">
    <property type="entry name" value="CBS"/>
    <property type="match status" value="2"/>
</dbReference>
<name>A0A1M6K980_9FIRM</name>
<dbReference type="PROSITE" id="PS51371">
    <property type="entry name" value="CBS"/>
    <property type="match status" value="2"/>
</dbReference>
<reference evidence="5" key="1">
    <citation type="submission" date="2016-11" db="EMBL/GenBank/DDBJ databases">
        <authorList>
            <person name="Varghese N."/>
            <person name="Submissions S."/>
        </authorList>
    </citation>
    <scope>NUCLEOTIDE SEQUENCE [LARGE SCALE GENOMIC DNA]</scope>
    <source>
        <strain evidence="5">DSM 14826</strain>
    </source>
</reference>
<protein>
    <submittedName>
        <fullName evidence="4">CBS domain-containing protein</fullName>
    </submittedName>
</protein>
<dbReference type="SUPFAM" id="SSF54631">
    <property type="entry name" value="CBS-domain pair"/>
    <property type="match status" value="1"/>
</dbReference>
<evidence type="ECO:0000256" key="1">
    <source>
        <dbReference type="PROSITE-ProRule" id="PRU00703"/>
    </source>
</evidence>
<evidence type="ECO:0000313" key="4">
    <source>
        <dbReference type="EMBL" id="SHJ55531.1"/>
    </source>
</evidence>
<evidence type="ECO:0000313" key="5">
    <source>
        <dbReference type="Proteomes" id="UP000243547"/>
    </source>
</evidence>
<feature type="domain" description="ACT" evidence="3">
    <location>
        <begin position="136"/>
        <end position="204"/>
    </location>
</feature>
<accession>A0A1M6K980</accession>
<dbReference type="Proteomes" id="UP000243547">
    <property type="component" value="Unassembled WGS sequence"/>
</dbReference>